<name>A0A3N0XV79_ANAGA</name>
<keyword evidence="1" id="KW-0732">Signal</keyword>
<dbReference type="AlphaFoldDB" id="A0A3N0XV79"/>
<accession>A0A3N0XV79</accession>
<feature type="signal peptide" evidence="1">
    <location>
        <begin position="1"/>
        <end position="18"/>
    </location>
</feature>
<protein>
    <submittedName>
        <fullName evidence="2">Uncharacterized protein</fullName>
    </submittedName>
</protein>
<dbReference type="EMBL" id="RJVU01059636">
    <property type="protein sequence ID" value="ROJ70147.1"/>
    <property type="molecule type" value="Genomic_DNA"/>
</dbReference>
<evidence type="ECO:0000256" key="1">
    <source>
        <dbReference type="SAM" id="SignalP"/>
    </source>
</evidence>
<dbReference type="Proteomes" id="UP000281406">
    <property type="component" value="Unassembled WGS sequence"/>
</dbReference>
<reference evidence="2 3" key="1">
    <citation type="submission" date="2018-10" db="EMBL/GenBank/DDBJ databases">
        <title>Genome assembly for a Yunnan-Guizhou Plateau 3E fish, Anabarilius grahami (Regan), and its evolutionary and genetic applications.</title>
        <authorList>
            <person name="Jiang W."/>
        </authorList>
    </citation>
    <scope>NUCLEOTIDE SEQUENCE [LARGE SCALE GENOMIC DNA]</scope>
    <source>
        <strain evidence="2">AG-KIZ</strain>
        <tissue evidence="2">Muscle</tissue>
    </source>
</reference>
<feature type="chain" id="PRO_5018288992" evidence="1">
    <location>
        <begin position="19"/>
        <end position="71"/>
    </location>
</feature>
<organism evidence="2 3">
    <name type="scientific">Anabarilius grahami</name>
    <name type="common">Kanglang fish</name>
    <name type="synonym">Barilius grahami</name>
    <dbReference type="NCBI Taxonomy" id="495550"/>
    <lineage>
        <taxon>Eukaryota</taxon>
        <taxon>Metazoa</taxon>
        <taxon>Chordata</taxon>
        <taxon>Craniata</taxon>
        <taxon>Vertebrata</taxon>
        <taxon>Euteleostomi</taxon>
        <taxon>Actinopterygii</taxon>
        <taxon>Neopterygii</taxon>
        <taxon>Teleostei</taxon>
        <taxon>Ostariophysi</taxon>
        <taxon>Cypriniformes</taxon>
        <taxon>Xenocyprididae</taxon>
        <taxon>Xenocypridinae</taxon>
        <taxon>Xenocypridinae incertae sedis</taxon>
        <taxon>Anabarilius</taxon>
    </lineage>
</organism>
<sequence>MLLIVGFTILQWLKDWESDSQTGDPSSSPGSDTGVAAMLAGGSSVGCRLCYGSHGKIQEIFDVVLYFDRAG</sequence>
<gene>
    <name evidence="2" type="ORF">DPX16_13868</name>
</gene>
<evidence type="ECO:0000313" key="3">
    <source>
        <dbReference type="Proteomes" id="UP000281406"/>
    </source>
</evidence>
<comment type="caution">
    <text evidence="2">The sequence shown here is derived from an EMBL/GenBank/DDBJ whole genome shotgun (WGS) entry which is preliminary data.</text>
</comment>
<evidence type="ECO:0000313" key="2">
    <source>
        <dbReference type="EMBL" id="ROJ70147.1"/>
    </source>
</evidence>
<proteinExistence type="predicted"/>
<keyword evidence="3" id="KW-1185">Reference proteome</keyword>